<evidence type="ECO:0000313" key="1">
    <source>
        <dbReference type="EMBL" id="KAJ1181730.1"/>
    </source>
</evidence>
<evidence type="ECO:0000313" key="2">
    <source>
        <dbReference type="Proteomes" id="UP001066276"/>
    </source>
</evidence>
<sequence>MADAPCIQAIAVPVHSGKMETEELEPQTSGLQEELEQEFFFEEKDPENVAMEMLQEGSEYSQWQGIAMDSPEEGFDTYPSTFAPR</sequence>
<name>A0AAV7TZ04_PLEWA</name>
<gene>
    <name evidence="1" type="ORF">NDU88_006932</name>
</gene>
<keyword evidence="2" id="KW-1185">Reference proteome</keyword>
<reference evidence="1" key="1">
    <citation type="journal article" date="2022" name="bioRxiv">
        <title>Sequencing and chromosome-scale assembly of the giantPleurodeles waltlgenome.</title>
        <authorList>
            <person name="Brown T."/>
            <person name="Elewa A."/>
            <person name="Iarovenko S."/>
            <person name="Subramanian E."/>
            <person name="Araus A.J."/>
            <person name="Petzold A."/>
            <person name="Susuki M."/>
            <person name="Suzuki K.-i.T."/>
            <person name="Hayashi T."/>
            <person name="Toyoda A."/>
            <person name="Oliveira C."/>
            <person name="Osipova E."/>
            <person name="Leigh N.D."/>
            <person name="Simon A."/>
            <person name="Yun M.H."/>
        </authorList>
    </citation>
    <scope>NUCLEOTIDE SEQUENCE</scope>
    <source>
        <strain evidence="1">20211129_DDA</strain>
        <tissue evidence="1">Liver</tissue>
    </source>
</reference>
<proteinExistence type="predicted"/>
<dbReference type="Proteomes" id="UP001066276">
    <property type="component" value="Chromosome 3_2"/>
</dbReference>
<dbReference type="AlphaFoldDB" id="A0AAV7TZ04"/>
<dbReference type="EMBL" id="JANPWB010000006">
    <property type="protein sequence ID" value="KAJ1181730.1"/>
    <property type="molecule type" value="Genomic_DNA"/>
</dbReference>
<organism evidence="1 2">
    <name type="scientific">Pleurodeles waltl</name>
    <name type="common">Iberian ribbed newt</name>
    <dbReference type="NCBI Taxonomy" id="8319"/>
    <lineage>
        <taxon>Eukaryota</taxon>
        <taxon>Metazoa</taxon>
        <taxon>Chordata</taxon>
        <taxon>Craniata</taxon>
        <taxon>Vertebrata</taxon>
        <taxon>Euteleostomi</taxon>
        <taxon>Amphibia</taxon>
        <taxon>Batrachia</taxon>
        <taxon>Caudata</taxon>
        <taxon>Salamandroidea</taxon>
        <taxon>Salamandridae</taxon>
        <taxon>Pleurodelinae</taxon>
        <taxon>Pleurodeles</taxon>
    </lineage>
</organism>
<protein>
    <submittedName>
        <fullName evidence="1">Uncharacterized protein</fullName>
    </submittedName>
</protein>
<accession>A0AAV7TZ04</accession>
<comment type="caution">
    <text evidence="1">The sequence shown here is derived from an EMBL/GenBank/DDBJ whole genome shotgun (WGS) entry which is preliminary data.</text>
</comment>